<proteinExistence type="predicted"/>
<evidence type="ECO:0000313" key="2">
    <source>
        <dbReference type="Proteomes" id="UP000310066"/>
    </source>
</evidence>
<protein>
    <submittedName>
        <fullName evidence="1">Uncharacterized protein</fullName>
    </submittedName>
</protein>
<dbReference type="STRING" id="329885.A0A4V5N8B1"/>
<gene>
    <name evidence="1" type="ORF">B0A54_07015</name>
</gene>
<reference evidence="1 2" key="1">
    <citation type="submission" date="2017-03" db="EMBL/GenBank/DDBJ databases">
        <title>Genomes of endolithic fungi from Antarctica.</title>
        <authorList>
            <person name="Coleine C."/>
            <person name="Masonjones S."/>
            <person name="Stajich J.E."/>
        </authorList>
    </citation>
    <scope>NUCLEOTIDE SEQUENCE [LARGE SCALE GENOMIC DNA]</scope>
    <source>
        <strain evidence="1 2">CCFEE 5311</strain>
    </source>
</reference>
<dbReference type="Proteomes" id="UP000310066">
    <property type="component" value="Unassembled WGS sequence"/>
</dbReference>
<evidence type="ECO:0000313" key="1">
    <source>
        <dbReference type="EMBL" id="TKA42799.1"/>
    </source>
</evidence>
<dbReference type="AlphaFoldDB" id="A0A4V5N8B1"/>
<organism evidence="1 2">
    <name type="scientific">Friedmanniomyces endolithicus</name>
    <dbReference type="NCBI Taxonomy" id="329885"/>
    <lineage>
        <taxon>Eukaryota</taxon>
        <taxon>Fungi</taxon>
        <taxon>Dikarya</taxon>
        <taxon>Ascomycota</taxon>
        <taxon>Pezizomycotina</taxon>
        <taxon>Dothideomycetes</taxon>
        <taxon>Dothideomycetidae</taxon>
        <taxon>Mycosphaerellales</taxon>
        <taxon>Teratosphaeriaceae</taxon>
        <taxon>Friedmanniomyces</taxon>
    </lineage>
</organism>
<dbReference type="OrthoDB" id="10468907at2759"/>
<comment type="caution">
    <text evidence="1">The sequence shown here is derived from an EMBL/GenBank/DDBJ whole genome shotgun (WGS) entry which is preliminary data.</text>
</comment>
<sequence length="195" mass="21458">MRLWRWRPDDLDGVHQVAGEEGQRVCVCKLSRSKSPQKQDGESYLEEDDLSMGFEVAPPESDGSTSWEAFALLPDRPTIDRAIEILASEACCNMQFLDSATLRAAADDVFAELEDDSTPHARQPLALIYSAMALSRLHHPVEPGDKKLRKSPAVSGYAHALPQAEEIELAVTDIGTGSAISELPVPFWIRQTAEV</sequence>
<name>A0A4V5N8B1_9PEZI</name>
<accession>A0A4V5N8B1</accession>
<dbReference type="EMBL" id="NAJP01000021">
    <property type="protein sequence ID" value="TKA42799.1"/>
    <property type="molecule type" value="Genomic_DNA"/>
</dbReference>